<dbReference type="OrthoDB" id="24360at2"/>
<evidence type="ECO:0000259" key="7">
    <source>
        <dbReference type="Pfam" id="PF03787"/>
    </source>
</evidence>
<dbReference type="GO" id="GO:0003723">
    <property type="term" value="F:RNA binding"/>
    <property type="evidence" value="ECO:0007669"/>
    <property type="project" value="UniProtKB-KW"/>
</dbReference>
<proteinExistence type="inferred from homology"/>
<evidence type="ECO:0000256" key="4">
    <source>
        <dbReference type="ARBA" id="ARBA00022884"/>
    </source>
</evidence>
<dbReference type="EMBL" id="FMXA01000011">
    <property type="protein sequence ID" value="SDA50886.1"/>
    <property type="molecule type" value="Genomic_DNA"/>
</dbReference>
<keyword evidence="5" id="KW-0051">Antiviral defense</keyword>
<dbReference type="Pfam" id="PF03787">
    <property type="entry name" value="RAMPs"/>
    <property type="match status" value="1"/>
</dbReference>
<gene>
    <name evidence="8" type="ORF">SAMN02910343_00996</name>
</gene>
<reference evidence="8 9" key="1">
    <citation type="submission" date="2016-10" db="EMBL/GenBank/DDBJ databases">
        <authorList>
            <person name="de Groot N.N."/>
        </authorList>
    </citation>
    <scope>NUCLEOTIDE SEQUENCE [LARGE SCALE GENOMIC DNA]</scope>
    <source>
        <strain evidence="8 9">DSM 15230</strain>
    </source>
</reference>
<protein>
    <recommendedName>
        <fullName evidence="3">CRISPR system Cms protein Csm5</fullName>
    </recommendedName>
    <alternativeName>
        <fullName evidence="6">CRISPR type III A-associated protein Csm5</fullName>
    </alternativeName>
</protein>
<accession>A0A1G5VZM9</accession>
<evidence type="ECO:0000256" key="3">
    <source>
        <dbReference type="ARBA" id="ARBA00016113"/>
    </source>
</evidence>
<dbReference type="STRING" id="209880.SAMN02910343_00996"/>
<organism evidence="8 9">
    <name type="scientific">Allisonella histaminiformans</name>
    <dbReference type="NCBI Taxonomy" id="209880"/>
    <lineage>
        <taxon>Bacteria</taxon>
        <taxon>Bacillati</taxon>
        <taxon>Bacillota</taxon>
        <taxon>Negativicutes</taxon>
        <taxon>Veillonellales</taxon>
        <taxon>Veillonellaceae</taxon>
        <taxon>Allisonella</taxon>
    </lineage>
</organism>
<evidence type="ECO:0000313" key="9">
    <source>
        <dbReference type="Proteomes" id="UP000199689"/>
    </source>
</evidence>
<evidence type="ECO:0000313" key="8">
    <source>
        <dbReference type="EMBL" id="SDA50886.1"/>
    </source>
</evidence>
<dbReference type="Proteomes" id="UP000199689">
    <property type="component" value="Unassembled WGS sequence"/>
</dbReference>
<keyword evidence="9" id="KW-1185">Reference proteome</keyword>
<dbReference type="PANTHER" id="PTHR38007">
    <property type="entry name" value="CRISPR SYSTEM CMS PROTEIN CSM5"/>
    <property type="match status" value="1"/>
</dbReference>
<keyword evidence="4" id="KW-0694">RNA-binding</keyword>
<dbReference type="AlphaFoldDB" id="A0A1G5VZM9"/>
<sequence length="386" mass="44081">MSMHYWKVLMVCNSPVFVGSGEKFMKSQYIYSKDERKVYFLDETGWIRFLNRHGILDDFSSSLLNNPVHFSLFSYISRQIRLRNKYGSVRNILQTMKQEGAILRTDPFEGNYNKGPKDIHGFTLDVYGDPYIPGSSLKGAFRTAILMHYIFQNRRLYKQNWERLKTVAGKKCDMGKIMTQLEQKVAIPLDTNGKRNMVNSYFRGLSVSDAKLVSGGLCIVPKMDLGLHPARTHERSLFREALTLGSKLEFTLGIDDSESAMGHLGIHGFGDFKKILQNFVNFQYEVLKIPFEPYAQDELEDIRHAEYADFILGGGTGYISKTLLYALAPNREDAVDVVRKLMEALFKNGHHDKDYEISPHTLKLVESNGYRYLMGLCSLKGAEALC</sequence>
<comment type="similarity">
    <text evidence="2">Belongs to the CRISPR-associated Csm5 family.</text>
</comment>
<dbReference type="InterPro" id="IPR005537">
    <property type="entry name" value="RAMP_III_fam"/>
</dbReference>
<evidence type="ECO:0000256" key="5">
    <source>
        <dbReference type="ARBA" id="ARBA00023118"/>
    </source>
</evidence>
<evidence type="ECO:0000256" key="2">
    <source>
        <dbReference type="ARBA" id="ARBA00006680"/>
    </source>
</evidence>
<dbReference type="NCBIfam" id="TIGR01899">
    <property type="entry name" value="cas_TM1807_csm5"/>
    <property type="match status" value="1"/>
</dbReference>
<evidence type="ECO:0000256" key="6">
    <source>
        <dbReference type="ARBA" id="ARBA00031720"/>
    </source>
</evidence>
<dbReference type="GO" id="GO:0051607">
    <property type="term" value="P:defense response to virus"/>
    <property type="evidence" value="ECO:0007669"/>
    <property type="project" value="UniProtKB-KW"/>
</dbReference>
<dbReference type="InterPro" id="IPR010173">
    <property type="entry name" value="CRISPR-assoc_Csm5"/>
</dbReference>
<name>A0A1G5VZM9_9FIRM</name>
<comment type="function">
    <text evidence="1">This subunit might be involved in maturation of a crRNA intermediate to its mature form.</text>
</comment>
<feature type="domain" description="CRISPR type III-associated protein" evidence="7">
    <location>
        <begin position="12"/>
        <end position="286"/>
    </location>
</feature>
<evidence type="ECO:0000256" key="1">
    <source>
        <dbReference type="ARBA" id="ARBA00003088"/>
    </source>
</evidence>
<dbReference type="PANTHER" id="PTHR38007:SF1">
    <property type="entry name" value="CRISPR SYSTEM CMS PROTEIN CSM5"/>
    <property type="match status" value="1"/>
</dbReference>